<feature type="domain" description="Acyltransferase 3" evidence="2">
    <location>
        <begin position="9"/>
        <end position="315"/>
    </location>
</feature>
<dbReference type="EMBL" id="CP136920">
    <property type="protein sequence ID" value="WOO40709.1"/>
    <property type="molecule type" value="Genomic_DNA"/>
</dbReference>
<accession>A0AAQ3L704</accession>
<dbReference type="InterPro" id="IPR002656">
    <property type="entry name" value="Acyl_transf_3_dom"/>
</dbReference>
<keyword evidence="3" id="KW-0808">Transferase</keyword>
<keyword evidence="4" id="KW-1185">Reference proteome</keyword>
<gene>
    <name evidence="3" type="ORF">RZN69_18970</name>
</gene>
<evidence type="ECO:0000256" key="1">
    <source>
        <dbReference type="SAM" id="Phobius"/>
    </source>
</evidence>
<keyword evidence="1" id="KW-1133">Transmembrane helix</keyword>
<evidence type="ECO:0000313" key="4">
    <source>
        <dbReference type="Proteomes" id="UP001304300"/>
    </source>
</evidence>
<dbReference type="Pfam" id="PF01757">
    <property type="entry name" value="Acyl_transf_3"/>
    <property type="match status" value="1"/>
</dbReference>
<protein>
    <submittedName>
        <fullName evidence="3">Acyltransferase family protein</fullName>
    </submittedName>
</protein>
<proteinExistence type="predicted"/>
<feature type="transmembrane region" description="Helical" evidence="1">
    <location>
        <begin position="202"/>
        <end position="222"/>
    </location>
</feature>
<feature type="transmembrane region" description="Helical" evidence="1">
    <location>
        <begin position="105"/>
        <end position="134"/>
    </location>
</feature>
<dbReference type="KEGG" id="puo:RZN69_18970"/>
<dbReference type="AlphaFoldDB" id="A0AAQ3L704"/>
<feature type="transmembrane region" description="Helical" evidence="1">
    <location>
        <begin position="146"/>
        <end position="164"/>
    </location>
</feature>
<keyword evidence="3" id="KW-0012">Acyltransferase</keyword>
<reference evidence="3 4" key="1">
    <citation type="submission" date="2023-10" db="EMBL/GenBank/DDBJ databases">
        <title>Rubellicoccus peritrichatus gen. nov., sp. nov., isolated from an algae of coral reef tank.</title>
        <authorList>
            <person name="Luo J."/>
        </authorList>
    </citation>
    <scope>NUCLEOTIDE SEQUENCE [LARGE SCALE GENOMIC DNA]</scope>
    <source>
        <strain evidence="3 4">CR14</strain>
    </source>
</reference>
<dbReference type="GO" id="GO:0016747">
    <property type="term" value="F:acyltransferase activity, transferring groups other than amino-acyl groups"/>
    <property type="evidence" value="ECO:0007669"/>
    <property type="project" value="InterPro"/>
</dbReference>
<evidence type="ECO:0000259" key="2">
    <source>
        <dbReference type="Pfam" id="PF01757"/>
    </source>
</evidence>
<organism evidence="3 4">
    <name type="scientific">Rubellicoccus peritrichatus</name>
    <dbReference type="NCBI Taxonomy" id="3080537"/>
    <lineage>
        <taxon>Bacteria</taxon>
        <taxon>Pseudomonadati</taxon>
        <taxon>Verrucomicrobiota</taxon>
        <taxon>Opitutia</taxon>
        <taxon>Puniceicoccales</taxon>
        <taxon>Cerasicoccaceae</taxon>
        <taxon>Rubellicoccus</taxon>
    </lineage>
</organism>
<feature type="transmembrane region" description="Helical" evidence="1">
    <location>
        <begin position="75"/>
        <end position="93"/>
    </location>
</feature>
<feature type="transmembrane region" description="Helical" evidence="1">
    <location>
        <begin position="298"/>
        <end position="315"/>
    </location>
</feature>
<feature type="transmembrane region" description="Helical" evidence="1">
    <location>
        <begin position="36"/>
        <end position="55"/>
    </location>
</feature>
<sequence length="332" mass="37369">MTKPRRKLAVDLVRWIAAYGVIVIHLAPSSESGEKLGLFFSLFCVPYFMITSLYYFHDRLGKKRGWKDTFRAERILVPLLCWTLVYTSMHILKSVVTGSTFDFNFLAFFVFGGSAVQLYFLPLLLFFQVVLYGIYNVYTAVKARRMPWTGSITLLLSLCFGLYAELNGYFGWSMALEACLTYAALTLLLSKLLQLFNKRNTATLFVVSTVALILLEIAFLTGTVFSHSVYWLLPPVAGFALALACQKAPDFELGSKSKTVISTYYGIYLVHVVFIEALETVLPKLGFNLAPYSLSQKTIIGIIVLILSICAVLLIRRNRYTAFAFLGESRKS</sequence>
<keyword evidence="1" id="KW-0812">Transmembrane</keyword>
<feature type="transmembrane region" description="Helical" evidence="1">
    <location>
        <begin position="170"/>
        <end position="190"/>
    </location>
</feature>
<keyword evidence="1" id="KW-0472">Membrane</keyword>
<evidence type="ECO:0000313" key="3">
    <source>
        <dbReference type="EMBL" id="WOO40709.1"/>
    </source>
</evidence>
<feature type="transmembrane region" description="Helical" evidence="1">
    <location>
        <begin position="12"/>
        <end position="30"/>
    </location>
</feature>
<dbReference type="RefSeq" id="WP_317832868.1">
    <property type="nucleotide sequence ID" value="NZ_CP136920.1"/>
</dbReference>
<feature type="transmembrane region" description="Helical" evidence="1">
    <location>
        <begin position="260"/>
        <end position="278"/>
    </location>
</feature>
<dbReference type="Proteomes" id="UP001304300">
    <property type="component" value="Chromosome"/>
</dbReference>
<name>A0AAQ3L704_9BACT</name>
<feature type="transmembrane region" description="Helical" evidence="1">
    <location>
        <begin position="228"/>
        <end position="248"/>
    </location>
</feature>